<comment type="catalytic activity">
    <reaction evidence="7">
        <text>tRNA(Tyr) + L-tyrosine + ATP = L-tyrosyl-tRNA(Tyr) + AMP + diphosphate + H(+)</text>
        <dbReference type="Rhea" id="RHEA:10220"/>
        <dbReference type="Rhea" id="RHEA-COMP:9706"/>
        <dbReference type="Rhea" id="RHEA-COMP:9707"/>
        <dbReference type="ChEBI" id="CHEBI:15378"/>
        <dbReference type="ChEBI" id="CHEBI:30616"/>
        <dbReference type="ChEBI" id="CHEBI:33019"/>
        <dbReference type="ChEBI" id="CHEBI:58315"/>
        <dbReference type="ChEBI" id="CHEBI:78442"/>
        <dbReference type="ChEBI" id="CHEBI:78536"/>
        <dbReference type="ChEBI" id="CHEBI:456215"/>
        <dbReference type="EC" id="6.1.1.1"/>
    </reaction>
</comment>
<dbReference type="InterPro" id="IPR002305">
    <property type="entry name" value="aa-tRNA-synth_Ic"/>
</dbReference>
<dbReference type="InterPro" id="IPR014729">
    <property type="entry name" value="Rossmann-like_a/b/a_fold"/>
</dbReference>
<protein>
    <recommendedName>
        <fullName evidence="1 8">Tyrosine--tRNA ligase</fullName>
        <ecNumber evidence="1 8">6.1.1.1</ecNumber>
    </recommendedName>
</protein>
<dbReference type="EC" id="6.1.1.1" evidence="1 8"/>
<dbReference type="Gene3D" id="1.10.240.10">
    <property type="entry name" value="Tyrosyl-Transfer RNA Synthetase"/>
    <property type="match status" value="1"/>
</dbReference>
<evidence type="ECO:0000313" key="10">
    <source>
        <dbReference type="EMBL" id="QNO50726.1"/>
    </source>
</evidence>
<dbReference type="Gene3D" id="3.40.50.620">
    <property type="entry name" value="HUPs"/>
    <property type="match status" value="1"/>
</dbReference>
<dbReference type="InterPro" id="IPR001412">
    <property type="entry name" value="aa-tRNA-synth_I_CS"/>
</dbReference>
<sequence length="329" mass="37472">MEESEAIKILERNVEEIITREELVDALALMAKSTSESDRKLRAYVGYEPSGSVHIGHLPILNKLRELQRIGFHIIVLLADMHAYLNEKGSFEQIRKTADYNKRCFAAAGLSDETEFIFGSSFQMEQEYMMNVLKLATVTTEKRARRSMDELSRSTKDRKVSQTIYPLMQAIDIAFLNINVAVGGIDQRKIHMLARENLPKLGFKPPICIHTPLLIGLDGEKMSSSLGNYIAVQETEESVEKKLMDAYCPPEVADGNPILQIYKHTLFPDENIGAVEIERKDKYGGNINYTSYEDFKLDYVRGLLHPLDVKTNAVRYLNEVLEPIRKKLK</sequence>
<gene>
    <name evidence="10" type="primary">tyrS</name>
    <name evidence="10" type="ORF">EGEIMDOP_00011</name>
</gene>
<comment type="similarity">
    <text evidence="9">Belongs to the class-I aminoacyl-tRNA synthetase family.</text>
</comment>
<proteinExistence type="inferred from homology"/>
<reference evidence="10" key="1">
    <citation type="submission" date="2020-06" db="EMBL/GenBank/DDBJ databases">
        <title>Unique genomic features of the anaerobic methanotrophic archaea.</title>
        <authorList>
            <person name="Chadwick G.L."/>
            <person name="Skennerton C.T."/>
            <person name="Laso-Perez R."/>
            <person name="Leu A.O."/>
            <person name="Speth D.R."/>
            <person name="Yu H."/>
            <person name="Morgan-Lang C."/>
            <person name="Hatzenpichler R."/>
            <person name="Goudeau D."/>
            <person name="Malmstrom R."/>
            <person name="Brazelton W.J."/>
            <person name="Woyke T."/>
            <person name="Hallam S.J."/>
            <person name="Tyson G.W."/>
            <person name="Wegener G."/>
            <person name="Boetius A."/>
            <person name="Orphan V."/>
        </authorList>
    </citation>
    <scope>NUCLEOTIDE SEQUENCE</scope>
</reference>
<dbReference type="NCBIfam" id="NF006330">
    <property type="entry name" value="PRK08560.1"/>
    <property type="match status" value="1"/>
</dbReference>
<dbReference type="SUPFAM" id="SSF52374">
    <property type="entry name" value="Nucleotidylyl transferase"/>
    <property type="match status" value="1"/>
</dbReference>
<evidence type="ECO:0000256" key="6">
    <source>
        <dbReference type="ARBA" id="ARBA00023146"/>
    </source>
</evidence>
<accession>A0A7G9YRU2</accession>
<dbReference type="InterPro" id="IPR002307">
    <property type="entry name" value="Tyr-tRNA-ligase"/>
</dbReference>
<evidence type="ECO:0000256" key="8">
    <source>
        <dbReference type="NCBIfam" id="TIGR00234"/>
    </source>
</evidence>
<dbReference type="GO" id="GO:0005737">
    <property type="term" value="C:cytoplasm"/>
    <property type="evidence" value="ECO:0007669"/>
    <property type="project" value="UniProtKB-UniRule"/>
</dbReference>
<name>A0A7G9YRU2_9EURY</name>
<dbReference type="PIRSF" id="PIRSF006588">
    <property type="entry name" value="TyrRS_arch_euk"/>
    <property type="match status" value="1"/>
</dbReference>
<dbReference type="Pfam" id="PF00579">
    <property type="entry name" value="tRNA-synt_1b"/>
    <property type="match status" value="1"/>
</dbReference>
<evidence type="ECO:0000256" key="3">
    <source>
        <dbReference type="ARBA" id="ARBA00022741"/>
    </source>
</evidence>
<keyword evidence="2 9" id="KW-0436">Ligase</keyword>
<evidence type="ECO:0000256" key="5">
    <source>
        <dbReference type="ARBA" id="ARBA00022917"/>
    </source>
</evidence>
<dbReference type="InterPro" id="IPR023617">
    <property type="entry name" value="Tyr-tRNA-ligase_arc/euk-type"/>
</dbReference>
<dbReference type="PRINTS" id="PR01040">
    <property type="entry name" value="TRNASYNTHTYR"/>
</dbReference>
<dbReference type="GO" id="GO:0005524">
    <property type="term" value="F:ATP binding"/>
    <property type="evidence" value="ECO:0007669"/>
    <property type="project" value="UniProtKB-KW"/>
</dbReference>
<dbReference type="PANTHER" id="PTHR46264">
    <property type="entry name" value="TYROSINE-TRNA LIGASE"/>
    <property type="match status" value="1"/>
</dbReference>
<dbReference type="PROSITE" id="PS00178">
    <property type="entry name" value="AA_TRNA_LIGASE_I"/>
    <property type="match status" value="1"/>
</dbReference>
<dbReference type="AlphaFoldDB" id="A0A7G9YRU2"/>
<evidence type="ECO:0000256" key="9">
    <source>
        <dbReference type="RuleBase" id="RU363036"/>
    </source>
</evidence>
<evidence type="ECO:0000256" key="2">
    <source>
        <dbReference type="ARBA" id="ARBA00022598"/>
    </source>
</evidence>
<dbReference type="NCBIfam" id="TIGR00234">
    <property type="entry name" value="tyrS"/>
    <property type="match status" value="1"/>
</dbReference>
<dbReference type="PANTHER" id="PTHR46264:SF4">
    <property type="entry name" value="TYROSINE--TRNA LIGASE, CYTOPLASMIC"/>
    <property type="match status" value="1"/>
</dbReference>
<organism evidence="10">
    <name type="scientific">Candidatus Methanophagaceae archaeon ANME-1 ERB6</name>
    <dbReference type="NCBI Taxonomy" id="2759912"/>
    <lineage>
        <taxon>Archaea</taxon>
        <taxon>Methanobacteriati</taxon>
        <taxon>Methanobacteriota</taxon>
        <taxon>Stenosarchaea group</taxon>
        <taxon>Methanomicrobia</taxon>
        <taxon>Candidatus Methanophagales</taxon>
        <taxon>Candidatus Methanophagaceae</taxon>
    </lineage>
</organism>
<keyword evidence="4 9" id="KW-0067">ATP-binding</keyword>
<dbReference type="GO" id="GO:0004831">
    <property type="term" value="F:tyrosine-tRNA ligase activity"/>
    <property type="evidence" value="ECO:0007669"/>
    <property type="project" value="UniProtKB-UniRule"/>
</dbReference>
<evidence type="ECO:0000256" key="7">
    <source>
        <dbReference type="ARBA" id="ARBA00048248"/>
    </source>
</evidence>
<evidence type="ECO:0000256" key="4">
    <source>
        <dbReference type="ARBA" id="ARBA00022840"/>
    </source>
</evidence>
<evidence type="ECO:0000256" key="1">
    <source>
        <dbReference type="ARBA" id="ARBA00013160"/>
    </source>
</evidence>
<keyword evidence="3 9" id="KW-0547">Nucleotide-binding</keyword>
<keyword evidence="6 9" id="KW-0030">Aminoacyl-tRNA synthetase</keyword>
<dbReference type="InterPro" id="IPR050489">
    <property type="entry name" value="Tyr-tRNA_synthase"/>
</dbReference>
<keyword evidence="5 9" id="KW-0648">Protein biosynthesis</keyword>
<dbReference type="EMBL" id="MT631449">
    <property type="protein sequence ID" value="QNO50726.1"/>
    <property type="molecule type" value="Genomic_DNA"/>
</dbReference>
<dbReference type="GO" id="GO:0006437">
    <property type="term" value="P:tyrosyl-tRNA aminoacylation"/>
    <property type="evidence" value="ECO:0007669"/>
    <property type="project" value="UniProtKB-UniRule"/>
</dbReference>